<keyword evidence="1" id="KW-0472">Membrane</keyword>
<evidence type="ECO:0000313" key="3">
    <source>
        <dbReference type="Proteomes" id="UP000245379"/>
    </source>
</evidence>
<dbReference type="AlphaFoldDB" id="A0A317EU35"/>
<accession>A0A317EU35</accession>
<keyword evidence="3" id="KW-1185">Reference proteome</keyword>
<keyword evidence="1" id="KW-1133">Transmembrane helix</keyword>
<comment type="caution">
    <text evidence="2">The sequence shown here is derived from an EMBL/GenBank/DDBJ whole genome shotgun (WGS) entry which is preliminary data.</text>
</comment>
<dbReference type="EMBL" id="QGNZ01000001">
    <property type="protein sequence ID" value="PWS28678.1"/>
    <property type="molecule type" value="Genomic_DNA"/>
</dbReference>
<feature type="transmembrane region" description="Helical" evidence="1">
    <location>
        <begin position="137"/>
        <end position="154"/>
    </location>
</feature>
<name>A0A317EU35_9SPHI</name>
<proteinExistence type="predicted"/>
<keyword evidence="1" id="KW-0812">Transmembrane</keyword>
<evidence type="ECO:0000313" key="2">
    <source>
        <dbReference type="EMBL" id="PWS28678.1"/>
    </source>
</evidence>
<feature type="transmembrane region" description="Helical" evidence="1">
    <location>
        <begin position="12"/>
        <end position="28"/>
    </location>
</feature>
<reference evidence="2 3" key="1">
    <citation type="submission" date="2018-05" db="EMBL/GenBank/DDBJ databases">
        <title>Pedobacter paludis sp. nov., isolated from wetland soil.</title>
        <authorList>
            <person name="Zhang Y."/>
            <person name="Wang G."/>
        </authorList>
    </citation>
    <scope>NUCLEOTIDE SEQUENCE [LARGE SCALE GENOMIC DNA]</scope>
    <source>
        <strain evidence="2 3">KCTC22721</strain>
    </source>
</reference>
<feature type="transmembrane region" description="Helical" evidence="1">
    <location>
        <begin position="103"/>
        <end position="125"/>
    </location>
</feature>
<sequence>MVDFLSWEDNLKGLGIVSLIYLLTFFVRKETLLRKILLTSLRVMIILSILFSIHFIYLVSLYPRYTGCGHLFGIVFSMVEICLNLTVVSFISLRQNRHSFHNWLLKLSIFNCLSIFFLLMWGANFYSCKGISISDKFIIIGYFVFSVVLTVFLIKKILPKLY</sequence>
<gene>
    <name evidence="2" type="ORF">DHW03_02190</name>
</gene>
<feature type="transmembrane region" description="Helical" evidence="1">
    <location>
        <begin position="71"/>
        <end position="91"/>
    </location>
</feature>
<dbReference type="Proteomes" id="UP000245379">
    <property type="component" value="Unassembled WGS sequence"/>
</dbReference>
<protein>
    <submittedName>
        <fullName evidence="2">Uncharacterized protein</fullName>
    </submittedName>
</protein>
<evidence type="ECO:0000256" key="1">
    <source>
        <dbReference type="SAM" id="Phobius"/>
    </source>
</evidence>
<organism evidence="2 3">
    <name type="scientific">Pedobacter yonginense</name>
    <dbReference type="NCBI Taxonomy" id="651869"/>
    <lineage>
        <taxon>Bacteria</taxon>
        <taxon>Pseudomonadati</taxon>
        <taxon>Bacteroidota</taxon>
        <taxon>Sphingobacteriia</taxon>
        <taxon>Sphingobacteriales</taxon>
        <taxon>Sphingobacteriaceae</taxon>
        <taxon>Pedobacter</taxon>
    </lineage>
</organism>
<feature type="transmembrane region" description="Helical" evidence="1">
    <location>
        <begin position="40"/>
        <end position="59"/>
    </location>
</feature>